<dbReference type="PANTHER" id="PTHR30244:SF34">
    <property type="entry name" value="DTDP-4-AMINO-4,6-DIDEOXYGALACTOSE TRANSAMINASE"/>
    <property type="match status" value="1"/>
</dbReference>
<dbReference type="AlphaFoldDB" id="A0A3A4NIS5"/>
<dbReference type="Proteomes" id="UP000265882">
    <property type="component" value="Unassembled WGS sequence"/>
</dbReference>
<accession>A0A3A4NIS5</accession>
<dbReference type="GO" id="GO:0008483">
    <property type="term" value="F:transaminase activity"/>
    <property type="evidence" value="ECO:0007669"/>
    <property type="project" value="TreeGrafter"/>
</dbReference>
<evidence type="ECO:0000256" key="3">
    <source>
        <dbReference type="PIRSR" id="PIRSR000390-2"/>
    </source>
</evidence>
<dbReference type="Pfam" id="PF01041">
    <property type="entry name" value="DegT_DnrJ_EryC1"/>
    <property type="match status" value="2"/>
</dbReference>
<dbReference type="PIRSF" id="PIRSF000390">
    <property type="entry name" value="PLP_StrS"/>
    <property type="match status" value="1"/>
</dbReference>
<dbReference type="InterPro" id="IPR000653">
    <property type="entry name" value="DegT/StrS_aminotransferase"/>
</dbReference>
<evidence type="ECO:0000256" key="2">
    <source>
        <dbReference type="PIRSR" id="PIRSR000390-1"/>
    </source>
</evidence>
<name>A0A3A4NIS5_ABYX5</name>
<evidence type="ECO:0000256" key="1">
    <source>
        <dbReference type="ARBA" id="ARBA00037999"/>
    </source>
</evidence>
<evidence type="ECO:0000313" key="6">
    <source>
        <dbReference type="Proteomes" id="UP000265882"/>
    </source>
</evidence>
<dbReference type="InterPro" id="IPR015421">
    <property type="entry name" value="PyrdxlP-dep_Trfase_major"/>
</dbReference>
<gene>
    <name evidence="5" type="ORF">C4520_10985</name>
</gene>
<organism evidence="5 6">
    <name type="scientific">Abyssobacteria bacterium (strain SURF_5)</name>
    <dbReference type="NCBI Taxonomy" id="2093360"/>
    <lineage>
        <taxon>Bacteria</taxon>
        <taxon>Pseudomonadati</taxon>
        <taxon>Candidatus Hydrogenedentota</taxon>
        <taxon>Candidatus Abyssobacteria</taxon>
    </lineage>
</organism>
<comment type="similarity">
    <text evidence="1 4">Belongs to the DegT/DnrJ/EryC1 family.</text>
</comment>
<dbReference type="Gene3D" id="3.90.1150.10">
    <property type="entry name" value="Aspartate Aminotransferase, domain 1"/>
    <property type="match status" value="1"/>
</dbReference>
<dbReference type="GO" id="GO:0030170">
    <property type="term" value="F:pyridoxal phosphate binding"/>
    <property type="evidence" value="ECO:0007669"/>
    <property type="project" value="TreeGrafter"/>
</dbReference>
<dbReference type="GO" id="GO:0000271">
    <property type="term" value="P:polysaccharide biosynthetic process"/>
    <property type="evidence" value="ECO:0007669"/>
    <property type="project" value="TreeGrafter"/>
</dbReference>
<dbReference type="Gene3D" id="3.40.640.10">
    <property type="entry name" value="Type I PLP-dependent aspartate aminotransferase-like (Major domain)"/>
    <property type="match status" value="1"/>
</dbReference>
<sequence>MKIRRILPPSGAEVTLRALISATRGLTWPSNVLVKLENSLKDIFQAKYAFLLCSGRAALTVILRALSDITGRDEVIVPSYTCFSVPASVVRAGLKVVVCDVGKDSADYDTRKLQPLVNEKTLCIIANHLFGIPSDVDALMAVARTHGSFVLEDCAQAMGATMRGKPVGCLGDVAFFSAGRGKNVYLVSAGLIITADERIAWALARRISRLPAARLNENIKAAMTAFFIYLFSRPFLYWLPYSLPFLKIGTTLYSTDFPIARLPAFNAGFAERLPAVLRDLTESRRKIGGRYRRKLMACGFHALDEPIGASAAYPRFPVLAHDGIERETIYRRLTRMGMGATMGYPAAIPHIPQLQMSESCKRDCPNGEALAKLLITLPTHRAVSCSDMRIILEVFEEHATPSAKELSPLTNAV</sequence>
<evidence type="ECO:0000256" key="4">
    <source>
        <dbReference type="RuleBase" id="RU004508"/>
    </source>
</evidence>
<dbReference type="SUPFAM" id="SSF53383">
    <property type="entry name" value="PLP-dependent transferases"/>
    <property type="match status" value="1"/>
</dbReference>
<keyword evidence="3 4" id="KW-0663">Pyridoxal phosphate</keyword>
<evidence type="ECO:0000313" key="5">
    <source>
        <dbReference type="EMBL" id="RJP20673.1"/>
    </source>
</evidence>
<protein>
    <recommendedName>
        <fullName evidence="7">Aminotransferase DegT</fullName>
    </recommendedName>
</protein>
<feature type="modified residue" description="N6-(pyridoxal phosphate)lysine" evidence="3">
    <location>
        <position position="182"/>
    </location>
</feature>
<reference evidence="5 6" key="1">
    <citation type="journal article" date="2017" name="ISME J.">
        <title>Energy and carbon metabolisms in a deep terrestrial subsurface fluid microbial community.</title>
        <authorList>
            <person name="Momper L."/>
            <person name="Jungbluth S.P."/>
            <person name="Lee M.D."/>
            <person name="Amend J.P."/>
        </authorList>
    </citation>
    <scope>NUCLEOTIDE SEQUENCE [LARGE SCALE GENOMIC DNA]</scope>
    <source>
        <strain evidence="5">SURF_5</strain>
    </source>
</reference>
<dbReference type="PANTHER" id="PTHR30244">
    <property type="entry name" value="TRANSAMINASE"/>
    <property type="match status" value="1"/>
</dbReference>
<evidence type="ECO:0008006" key="7">
    <source>
        <dbReference type="Google" id="ProtNLM"/>
    </source>
</evidence>
<comment type="caution">
    <text evidence="5">The sequence shown here is derived from an EMBL/GenBank/DDBJ whole genome shotgun (WGS) entry which is preliminary data.</text>
</comment>
<feature type="active site" description="Proton acceptor" evidence="2">
    <location>
        <position position="182"/>
    </location>
</feature>
<dbReference type="InterPro" id="IPR015424">
    <property type="entry name" value="PyrdxlP-dep_Trfase"/>
</dbReference>
<dbReference type="InterPro" id="IPR015422">
    <property type="entry name" value="PyrdxlP-dep_Trfase_small"/>
</dbReference>
<dbReference type="EMBL" id="QZKU01000075">
    <property type="protein sequence ID" value="RJP20673.1"/>
    <property type="molecule type" value="Genomic_DNA"/>
</dbReference>
<proteinExistence type="inferred from homology"/>